<comment type="caution">
    <text evidence="4">The sequence shown here is derived from an EMBL/GenBank/DDBJ whole genome shotgun (WGS) entry which is preliminary data.</text>
</comment>
<protein>
    <submittedName>
        <fullName evidence="4">Uncharacterized protein</fullName>
    </submittedName>
</protein>
<dbReference type="EMBL" id="JBEDNZ010000002">
    <property type="protein sequence ID" value="KAL0851554.1"/>
    <property type="molecule type" value="Genomic_DNA"/>
</dbReference>
<feature type="domain" description="MADF" evidence="2">
    <location>
        <begin position="13"/>
        <end position="114"/>
    </location>
</feature>
<evidence type="ECO:0000259" key="3">
    <source>
        <dbReference type="PROSITE" id="PS51031"/>
    </source>
</evidence>
<reference evidence="4 5" key="1">
    <citation type="submission" date="2024-06" db="EMBL/GenBank/DDBJ databases">
        <title>A chromosome-level genome assembly of beet webworm, Loxostege sticticalis.</title>
        <authorList>
            <person name="Zhang Y."/>
        </authorList>
    </citation>
    <scope>NUCLEOTIDE SEQUENCE [LARGE SCALE GENOMIC DNA]</scope>
    <source>
        <strain evidence="4">AQ028</strain>
        <tissue evidence="4">Male pupae</tissue>
    </source>
</reference>
<dbReference type="InterPro" id="IPR006578">
    <property type="entry name" value="MADF-dom"/>
</dbReference>
<evidence type="ECO:0000256" key="1">
    <source>
        <dbReference type="PROSITE-ProRule" id="PRU00371"/>
    </source>
</evidence>
<name>A0ABD0TQI1_LOXSC</name>
<gene>
    <name evidence="4" type="ORF">ABMA28_007342</name>
</gene>
<dbReference type="GO" id="GO:0005634">
    <property type="term" value="C:nucleus"/>
    <property type="evidence" value="ECO:0007669"/>
    <property type="project" value="UniProtKB-SubCell"/>
</dbReference>
<dbReference type="Pfam" id="PF10545">
    <property type="entry name" value="MADF_DNA_bdg"/>
    <property type="match status" value="1"/>
</dbReference>
<evidence type="ECO:0000313" key="4">
    <source>
        <dbReference type="EMBL" id="KAL0851554.1"/>
    </source>
</evidence>
<organism evidence="4 5">
    <name type="scientific">Loxostege sticticalis</name>
    <name type="common">Beet webworm moth</name>
    <dbReference type="NCBI Taxonomy" id="481309"/>
    <lineage>
        <taxon>Eukaryota</taxon>
        <taxon>Metazoa</taxon>
        <taxon>Ecdysozoa</taxon>
        <taxon>Arthropoda</taxon>
        <taxon>Hexapoda</taxon>
        <taxon>Insecta</taxon>
        <taxon>Pterygota</taxon>
        <taxon>Neoptera</taxon>
        <taxon>Endopterygota</taxon>
        <taxon>Lepidoptera</taxon>
        <taxon>Glossata</taxon>
        <taxon>Ditrysia</taxon>
        <taxon>Pyraloidea</taxon>
        <taxon>Crambidae</taxon>
        <taxon>Pyraustinae</taxon>
        <taxon>Loxostege</taxon>
    </lineage>
</organism>
<proteinExistence type="predicted"/>
<dbReference type="AlphaFoldDB" id="A0ABD0TQI1"/>
<comment type="subcellular location">
    <subcellularLocation>
        <location evidence="1">Nucleus</location>
    </subcellularLocation>
</comment>
<dbReference type="PANTHER" id="PTHR12243">
    <property type="entry name" value="MADF DOMAIN TRANSCRIPTION FACTOR"/>
    <property type="match status" value="1"/>
</dbReference>
<evidence type="ECO:0000313" key="5">
    <source>
        <dbReference type="Proteomes" id="UP001549921"/>
    </source>
</evidence>
<feature type="domain" description="BESS" evidence="3">
    <location>
        <begin position="182"/>
        <end position="221"/>
    </location>
</feature>
<dbReference type="Pfam" id="PF02944">
    <property type="entry name" value="BESS"/>
    <property type="match status" value="1"/>
</dbReference>
<dbReference type="PROSITE" id="PS51031">
    <property type="entry name" value="BESS"/>
    <property type="match status" value="1"/>
</dbReference>
<dbReference type="PROSITE" id="PS51029">
    <property type="entry name" value="MADF"/>
    <property type="match status" value="1"/>
</dbReference>
<dbReference type="InterPro" id="IPR004210">
    <property type="entry name" value="BESS_motif"/>
</dbReference>
<accession>A0ABD0TQI1</accession>
<dbReference type="SMART" id="SM00595">
    <property type="entry name" value="MADF"/>
    <property type="match status" value="1"/>
</dbReference>
<sequence length="231" mass="27541">MAVSVDTDFDVPQLIVEVQNRPPLYDTSILEYHDRNLKKRLWREICRELYSGTVWDGLKPNEQSKIEKEVQNRWNSLRGCFRRDIREKNSSDGGKKKRKYIYFDSLLFLLPFTEGTKDDSSVEEENEDQTVKKEIITEKPLEKRPKMKHIKKKEIDEDKTDIEETNQIWLPSIEVNKSDEKVDDDEAFFRSLLPTMKQFTQDQKLMLRIELMKTILNFKQTHFNLTNAFET</sequence>
<dbReference type="Proteomes" id="UP001549921">
    <property type="component" value="Unassembled WGS sequence"/>
</dbReference>
<dbReference type="InterPro" id="IPR039353">
    <property type="entry name" value="TF_Adf1"/>
</dbReference>
<evidence type="ECO:0000259" key="2">
    <source>
        <dbReference type="PROSITE" id="PS51029"/>
    </source>
</evidence>
<dbReference type="PANTHER" id="PTHR12243:SF69">
    <property type="entry name" value="SI:CH73-59F11.3"/>
    <property type="match status" value="1"/>
</dbReference>
<keyword evidence="1" id="KW-0539">Nucleus</keyword>